<name>A0ABU8SM32_9LACO</name>
<evidence type="ECO:0000313" key="1">
    <source>
        <dbReference type="EMBL" id="MEJ6400824.1"/>
    </source>
</evidence>
<protein>
    <submittedName>
        <fullName evidence="1">Uncharacterized protein</fullName>
    </submittedName>
</protein>
<evidence type="ECO:0000313" key="2">
    <source>
        <dbReference type="Proteomes" id="UP001370590"/>
    </source>
</evidence>
<proteinExistence type="predicted"/>
<reference evidence="1 2" key="1">
    <citation type="submission" date="2023-10" db="EMBL/GenBank/DDBJ databases">
        <title>Nicoliella lavandulae sp. nov. isolated from Lavandula angustifolia flowers.</title>
        <authorList>
            <person name="Alcantara C."/>
            <person name="Zuniga M."/>
            <person name="Landete J.M."/>
            <person name="Monedero V."/>
        </authorList>
    </citation>
    <scope>NUCLEOTIDE SEQUENCE [LARGE SCALE GENOMIC DNA]</scope>
    <source>
        <strain evidence="1 2">Es01</strain>
    </source>
</reference>
<sequence length="151" mass="17415">MNSITGFEMAKRIQKQMQERFTLYKIDTIDIEANQSEPQISIHLIHKQTNASEHVSLLAEQQSDNHHNVHYALFNQDNYFTDLYNHNRSQYVQINHKVAPLINQEQLVPENLYLIQDAAGRPGVDFIHLEQTVDAISLILSISQIFKSTAV</sequence>
<organism evidence="1 2">
    <name type="scientific">Nicoliella lavandulae</name>
    <dbReference type="NCBI Taxonomy" id="3082954"/>
    <lineage>
        <taxon>Bacteria</taxon>
        <taxon>Bacillati</taxon>
        <taxon>Bacillota</taxon>
        <taxon>Bacilli</taxon>
        <taxon>Lactobacillales</taxon>
        <taxon>Lactobacillaceae</taxon>
        <taxon>Nicoliella</taxon>
    </lineage>
</organism>
<dbReference type="EMBL" id="JAWMWH010000003">
    <property type="protein sequence ID" value="MEJ6400824.1"/>
    <property type="molecule type" value="Genomic_DNA"/>
</dbReference>
<dbReference type="RefSeq" id="WP_339960680.1">
    <property type="nucleotide sequence ID" value="NZ_JAWMWH010000003.1"/>
</dbReference>
<gene>
    <name evidence="1" type="ORF">R4146_06655</name>
</gene>
<comment type="caution">
    <text evidence="1">The sequence shown here is derived from an EMBL/GenBank/DDBJ whole genome shotgun (WGS) entry which is preliminary data.</text>
</comment>
<dbReference type="Proteomes" id="UP001370590">
    <property type="component" value="Unassembled WGS sequence"/>
</dbReference>
<accession>A0ABU8SM32</accession>
<keyword evidence="2" id="KW-1185">Reference proteome</keyword>